<dbReference type="InterPro" id="IPR003152">
    <property type="entry name" value="FATC_dom"/>
</dbReference>
<dbReference type="STRING" id="981085.W9R149"/>
<dbReference type="SMART" id="SM01343">
    <property type="entry name" value="FATC"/>
    <property type="match status" value="1"/>
</dbReference>
<sequence>MIVDNTYQVLAITEDLHDVHSLGKEAAGVHRSLMEDLTKGNSVLLPLETLLSKDVAAMTDALARGRETKMEISPLHGQAIYHSYCLRIKEACHNLKPLVPSITSSVKGLYSLLIRLAQTASFHAGNLHKALEGLGESQEVKSQGINLSRSDLAVDATEFNDKEREDVSESNAGNAKDVLSIAGLSFEDNGWISPPDSICSSSSSESGITSPEASFPGSFNDQDIEIGPLSQEASSRDTPGYQNSAPVGQTDNQENPPSGPSESSIAELGNIYAGSLNSATNQPSECPRAMALPSDESVIAAPDSLLPMSRNSEEGVMNHDEISSLNKVKIRDEDREAPFPNTNAGGRIGRDKNAYAISVLRRVEMKLDGRDIADREISISEQVDYLLKQATSIDNLCNMYEGTGRVSCTFMVLTPFCGILSTSMKTTWFGKPFAREVWKLPHQLAPAQFLFHLGFTFYGSLSQHEAMSIEKCTMWAPLDCAVQAQTCSIWFQASMWSSDIAVSHASLSSEAGQDTFPNITRLRH</sequence>
<dbReference type="GO" id="GO:0004674">
    <property type="term" value="F:protein serine/threonine kinase activity"/>
    <property type="evidence" value="ECO:0007669"/>
    <property type="project" value="TreeGrafter"/>
</dbReference>
<dbReference type="GO" id="GO:0000184">
    <property type="term" value="P:nuclear-transcribed mRNA catabolic process, nonsense-mediated decay"/>
    <property type="evidence" value="ECO:0007669"/>
    <property type="project" value="TreeGrafter"/>
</dbReference>
<feature type="compositionally biased region" description="Low complexity" evidence="1">
    <location>
        <begin position="196"/>
        <end position="214"/>
    </location>
</feature>
<organism evidence="3 4">
    <name type="scientific">Morus notabilis</name>
    <dbReference type="NCBI Taxonomy" id="981085"/>
    <lineage>
        <taxon>Eukaryota</taxon>
        <taxon>Viridiplantae</taxon>
        <taxon>Streptophyta</taxon>
        <taxon>Embryophyta</taxon>
        <taxon>Tracheophyta</taxon>
        <taxon>Spermatophyta</taxon>
        <taxon>Magnoliopsida</taxon>
        <taxon>eudicotyledons</taxon>
        <taxon>Gunneridae</taxon>
        <taxon>Pentapetalae</taxon>
        <taxon>rosids</taxon>
        <taxon>fabids</taxon>
        <taxon>Rosales</taxon>
        <taxon>Moraceae</taxon>
        <taxon>Moreae</taxon>
        <taxon>Morus</taxon>
    </lineage>
</organism>
<dbReference type="InterPro" id="IPR050517">
    <property type="entry name" value="DDR_Repair_Kinase"/>
</dbReference>
<evidence type="ECO:0000259" key="2">
    <source>
        <dbReference type="PROSITE" id="PS51190"/>
    </source>
</evidence>
<name>W9R149_9ROSA</name>
<evidence type="ECO:0000313" key="4">
    <source>
        <dbReference type="Proteomes" id="UP000030645"/>
    </source>
</evidence>
<proteinExistence type="predicted"/>
<dbReference type="eggNOG" id="KOG0891">
    <property type="taxonomic scope" value="Eukaryota"/>
</dbReference>
<feature type="domain" description="FATC" evidence="2">
    <location>
        <begin position="375"/>
        <end position="414"/>
    </location>
</feature>
<keyword evidence="3" id="KW-0418">Kinase</keyword>
<gene>
    <name evidence="3" type="ORF">L484_026992</name>
</gene>
<dbReference type="PROSITE" id="PS51190">
    <property type="entry name" value="FATC"/>
    <property type="match status" value="1"/>
</dbReference>
<dbReference type="Proteomes" id="UP000030645">
    <property type="component" value="Unassembled WGS sequence"/>
</dbReference>
<keyword evidence="4" id="KW-1185">Reference proteome</keyword>
<keyword evidence="3" id="KW-0808">Transferase</keyword>
<dbReference type="GO" id="GO:0005634">
    <property type="term" value="C:nucleus"/>
    <property type="evidence" value="ECO:0007669"/>
    <property type="project" value="TreeGrafter"/>
</dbReference>
<dbReference type="PANTHER" id="PTHR11139">
    <property type="entry name" value="ATAXIA TELANGIECTASIA MUTATED ATM -RELATED"/>
    <property type="match status" value="1"/>
</dbReference>
<dbReference type="EMBL" id="KE344491">
    <property type="protein sequence ID" value="EXB63650.1"/>
    <property type="molecule type" value="Genomic_DNA"/>
</dbReference>
<protein>
    <submittedName>
        <fullName evidence="3">Serine/threonine-protein kinase SMG1</fullName>
    </submittedName>
</protein>
<evidence type="ECO:0000313" key="3">
    <source>
        <dbReference type="EMBL" id="EXB63650.1"/>
    </source>
</evidence>
<dbReference type="AlphaFoldDB" id="W9R149"/>
<accession>W9R149</accession>
<dbReference type="PANTHER" id="PTHR11139:SF71">
    <property type="entry name" value="SERINE_THREONINE-PROTEIN KINASE SMG1"/>
    <property type="match status" value="1"/>
</dbReference>
<feature type="compositionally biased region" description="Polar residues" evidence="1">
    <location>
        <begin position="231"/>
        <end position="264"/>
    </location>
</feature>
<dbReference type="Pfam" id="PF02260">
    <property type="entry name" value="FATC"/>
    <property type="match status" value="1"/>
</dbReference>
<evidence type="ECO:0000256" key="1">
    <source>
        <dbReference type="SAM" id="MobiDB-lite"/>
    </source>
</evidence>
<feature type="region of interest" description="Disordered" evidence="1">
    <location>
        <begin position="196"/>
        <end position="265"/>
    </location>
</feature>
<reference evidence="4" key="1">
    <citation type="submission" date="2013-01" db="EMBL/GenBank/DDBJ databases">
        <title>Draft Genome Sequence of a Mulberry Tree, Morus notabilis C.K. Schneid.</title>
        <authorList>
            <person name="He N."/>
            <person name="Zhao S."/>
        </authorList>
    </citation>
    <scope>NUCLEOTIDE SEQUENCE</scope>
</reference>